<feature type="compositionally biased region" description="Polar residues" evidence="1">
    <location>
        <begin position="1"/>
        <end position="10"/>
    </location>
</feature>
<gene>
    <name evidence="2" type="ORF">F5878DRAFT_666550</name>
</gene>
<evidence type="ECO:0000313" key="3">
    <source>
        <dbReference type="Proteomes" id="UP001163846"/>
    </source>
</evidence>
<accession>A0AA38NXP6</accession>
<sequence>MESESGSQADKNPHPAASTKRKRRKHAATGIETIKWTKDLVNTLLTILERPEIQKKMFGISVLTEDGDEVRSNGDTKSKCLNSIARELFPAECDIDLKSMSSRIAGKIGNLQDTYRKKAAQLKQTGGGLQEDIPLYVPNTGPDHDTAALARNIWDRLISDEKWPFFARCHRLWATRNSTIPPMTTTGVGPCGQSSTVYQPLNGNEDGSQSSPLSGIAILAGDILNIPNADPLGAPTPRSGSPPLIIDPLLLGTPVKENHPPPPSAAVPKVPVKTSSGSSLSDMAQKAQASAKKLPQKAESFEDKVLKISSDGMKLSHEREQARLALESRKLCLEERRQILEEKKAGLLTTPQARKRLASLDDGHKGVSSTPTRNRKHQRQQRQASEDWDCENSTRLPSSDGEFESEA</sequence>
<name>A0AA38NXP6_9AGAR</name>
<evidence type="ECO:0000256" key="1">
    <source>
        <dbReference type="SAM" id="MobiDB-lite"/>
    </source>
</evidence>
<dbReference type="AlphaFoldDB" id="A0AA38NXP6"/>
<feature type="region of interest" description="Disordered" evidence="1">
    <location>
        <begin position="346"/>
        <end position="407"/>
    </location>
</feature>
<organism evidence="2 3">
    <name type="scientific">Lentinula raphanica</name>
    <dbReference type="NCBI Taxonomy" id="153919"/>
    <lineage>
        <taxon>Eukaryota</taxon>
        <taxon>Fungi</taxon>
        <taxon>Dikarya</taxon>
        <taxon>Basidiomycota</taxon>
        <taxon>Agaricomycotina</taxon>
        <taxon>Agaricomycetes</taxon>
        <taxon>Agaricomycetidae</taxon>
        <taxon>Agaricales</taxon>
        <taxon>Marasmiineae</taxon>
        <taxon>Omphalotaceae</taxon>
        <taxon>Lentinula</taxon>
    </lineage>
</organism>
<proteinExistence type="predicted"/>
<dbReference type="Proteomes" id="UP001163846">
    <property type="component" value="Unassembled WGS sequence"/>
</dbReference>
<dbReference type="EMBL" id="MU806950">
    <property type="protein sequence ID" value="KAJ3832465.1"/>
    <property type="molecule type" value="Genomic_DNA"/>
</dbReference>
<keyword evidence="3" id="KW-1185">Reference proteome</keyword>
<feature type="region of interest" description="Disordered" evidence="1">
    <location>
        <begin position="251"/>
        <end position="285"/>
    </location>
</feature>
<evidence type="ECO:0000313" key="2">
    <source>
        <dbReference type="EMBL" id="KAJ3832465.1"/>
    </source>
</evidence>
<reference evidence="2" key="1">
    <citation type="submission" date="2022-08" db="EMBL/GenBank/DDBJ databases">
        <authorList>
            <consortium name="DOE Joint Genome Institute"/>
            <person name="Min B."/>
            <person name="Riley R."/>
            <person name="Sierra-Patev S."/>
            <person name="Naranjo-Ortiz M."/>
            <person name="Looney B."/>
            <person name="Konkel Z."/>
            <person name="Slot J.C."/>
            <person name="Sakamoto Y."/>
            <person name="Steenwyk J.L."/>
            <person name="Rokas A."/>
            <person name="Carro J."/>
            <person name="Camarero S."/>
            <person name="Ferreira P."/>
            <person name="Molpeceres G."/>
            <person name="Ruiz-Duenas F.J."/>
            <person name="Serrano A."/>
            <person name="Henrissat B."/>
            <person name="Drula E."/>
            <person name="Hughes K.W."/>
            <person name="Mata J.L."/>
            <person name="Ishikawa N.K."/>
            <person name="Vargas-Isla R."/>
            <person name="Ushijima S."/>
            <person name="Smith C.A."/>
            <person name="Ahrendt S."/>
            <person name="Andreopoulos W."/>
            <person name="He G."/>
            <person name="Labutti K."/>
            <person name="Lipzen A."/>
            <person name="Ng V."/>
            <person name="Sandor L."/>
            <person name="Barry K."/>
            <person name="Martinez A.T."/>
            <person name="Xiao Y."/>
            <person name="Gibbons J.G."/>
            <person name="Terashima K."/>
            <person name="Hibbett D.S."/>
            <person name="Grigoriev I.V."/>
        </authorList>
    </citation>
    <scope>NUCLEOTIDE SEQUENCE</scope>
    <source>
        <strain evidence="2">TFB9207</strain>
    </source>
</reference>
<protein>
    <submittedName>
        <fullName evidence="2">Uncharacterized protein</fullName>
    </submittedName>
</protein>
<comment type="caution">
    <text evidence="2">The sequence shown here is derived from an EMBL/GenBank/DDBJ whole genome shotgun (WGS) entry which is preliminary data.</text>
</comment>
<feature type="region of interest" description="Disordered" evidence="1">
    <location>
        <begin position="1"/>
        <end position="28"/>
    </location>
</feature>